<dbReference type="WBParaSite" id="ASIM_0000182101-mRNA-1">
    <property type="protein sequence ID" value="ASIM_0000182101-mRNA-1"/>
    <property type="gene ID" value="ASIM_0000182101"/>
</dbReference>
<dbReference type="Proteomes" id="UP000267096">
    <property type="component" value="Unassembled WGS sequence"/>
</dbReference>
<dbReference type="EC" id="3.1.3.2" evidence="3"/>
<dbReference type="CDD" id="cd07061">
    <property type="entry name" value="HP_HAP_like"/>
    <property type="match status" value="1"/>
</dbReference>
<dbReference type="OrthoDB" id="258392at2759"/>
<evidence type="ECO:0000256" key="3">
    <source>
        <dbReference type="ARBA" id="ARBA00012646"/>
    </source>
</evidence>
<gene>
    <name evidence="9" type="ORF">ASIM_LOCUS1693</name>
</gene>
<comment type="catalytic activity">
    <reaction evidence="1">
        <text>a phosphate monoester + H2O = an alcohol + phosphate</text>
        <dbReference type="Rhea" id="RHEA:15017"/>
        <dbReference type="ChEBI" id="CHEBI:15377"/>
        <dbReference type="ChEBI" id="CHEBI:30879"/>
        <dbReference type="ChEBI" id="CHEBI:43474"/>
        <dbReference type="ChEBI" id="CHEBI:67140"/>
        <dbReference type="EC" id="3.1.3.2"/>
    </reaction>
</comment>
<evidence type="ECO:0000256" key="4">
    <source>
        <dbReference type="ARBA" id="ARBA00022729"/>
    </source>
</evidence>
<evidence type="ECO:0000256" key="5">
    <source>
        <dbReference type="ARBA" id="ARBA00022801"/>
    </source>
</evidence>
<feature type="compositionally biased region" description="Basic and acidic residues" evidence="8">
    <location>
        <begin position="129"/>
        <end position="143"/>
    </location>
</feature>
<name>A0A0M3J2R0_ANISI</name>
<keyword evidence="4" id="KW-0732">Signal</keyword>
<keyword evidence="5" id="KW-0378">Hydrolase</keyword>
<dbReference type="AlphaFoldDB" id="A0A0M3J2R0"/>
<dbReference type="EMBL" id="UYRR01001925">
    <property type="protein sequence ID" value="VDK19092.1"/>
    <property type="molecule type" value="Genomic_DNA"/>
</dbReference>
<dbReference type="InterPro" id="IPR029033">
    <property type="entry name" value="His_PPase_superfam"/>
</dbReference>
<dbReference type="Pfam" id="PF00328">
    <property type="entry name" value="His_Phos_2"/>
    <property type="match status" value="1"/>
</dbReference>
<dbReference type="InterPro" id="IPR050645">
    <property type="entry name" value="Histidine_acid_phosphatase"/>
</dbReference>
<evidence type="ECO:0000313" key="10">
    <source>
        <dbReference type="Proteomes" id="UP000267096"/>
    </source>
</evidence>
<dbReference type="PANTHER" id="PTHR11567:SF211">
    <property type="entry name" value="PROSTATIC ACID PHOSPHATASE"/>
    <property type="match status" value="1"/>
</dbReference>
<evidence type="ECO:0000256" key="7">
    <source>
        <dbReference type="ARBA" id="ARBA00023180"/>
    </source>
</evidence>
<accession>A0A0M3J2R0</accession>
<keyword evidence="7" id="KW-0325">Glycoprotein</keyword>
<reference evidence="11" key="1">
    <citation type="submission" date="2017-02" db="UniProtKB">
        <authorList>
            <consortium name="WormBaseParasite"/>
        </authorList>
    </citation>
    <scope>IDENTIFICATION</scope>
</reference>
<dbReference type="PANTHER" id="PTHR11567">
    <property type="entry name" value="ACID PHOSPHATASE-RELATED"/>
    <property type="match status" value="1"/>
</dbReference>
<keyword evidence="10" id="KW-1185">Reference proteome</keyword>
<reference evidence="9 10" key="2">
    <citation type="submission" date="2018-11" db="EMBL/GenBank/DDBJ databases">
        <authorList>
            <consortium name="Pathogen Informatics"/>
        </authorList>
    </citation>
    <scope>NUCLEOTIDE SEQUENCE [LARGE SCALE GENOMIC DNA]</scope>
</reference>
<dbReference type="GO" id="GO:0003993">
    <property type="term" value="F:acid phosphatase activity"/>
    <property type="evidence" value="ECO:0007669"/>
    <property type="project" value="UniProtKB-EC"/>
</dbReference>
<feature type="region of interest" description="Disordered" evidence="8">
    <location>
        <begin position="126"/>
        <end position="158"/>
    </location>
</feature>
<evidence type="ECO:0000256" key="2">
    <source>
        <dbReference type="ARBA" id="ARBA00005375"/>
    </source>
</evidence>
<proteinExistence type="inferred from homology"/>
<organism evidence="11">
    <name type="scientific">Anisakis simplex</name>
    <name type="common">Herring worm</name>
    <dbReference type="NCBI Taxonomy" id="6269"/>
    <lineage>
        <taxon>Eukaryota</taxon>
        <taxon>Metazoa</taxon>
        <taxon>Ecdysozoa</taxon>
        <taxon>Nematoda</taxon>
        <taxon>Chromadorea</taxon>
        <taxon>Rhabditida</taxon>
        <taxon>Spirurina</taxon>
        <taxon>Ascaridomorpha</taxon>
        <taxon>Ascaridoidea</taxon>
        <taxon>Anisakidae</taxon>
        <taxon>Anisakis</taxon>
        <taxon>Anisakis simplex complex</taxon>
    </lineage>
</organism>
<protein>
    <recommendedName>
        <fullName evidence="3">acid phosphatase</fullName>
        <ecNumber evidence="3">3.1.3.2</ecNumber>
    </recommendedName>
</protein>
<dbReference type="InterPro" id="IPR000560">
    <property type="entry name" value="His_Pase_clade-2"/>
</dbReference>
<evidence type="ECO:0000256" key="8">
    <source>
        <dbReference type="SAM" id="MobiDB-lite"/>
    </source>
</evidence>
<evidence type="ECO:0000313" key="11">
    <source>
        <dbReference type="WBParaSite" id="ASIM_0000182101-mRNA-1"/>
    </source>
</evidence>
<sequence length="248" mass="28173">MDSAYANKNDCSWMSKLKYYAYSSHWATIDALLTALEARDKILPVSLPGFTATFVIELWKTDAGGFSIRARYRDNPGDKFRNVTSSLPNCNADFCPYDEFKKPVKKYYVNDIVKLCNDVPADWKSTPKKAPETTKQVADENRTNPKLRVKRDVGNAGKKTEAQNGEQLIFIQAFWRHGDRTPTGLCPNDKANVESTWPEGFGQLTPVGMKQQRRLGSLIYKKYVDELKFVDGTYNAHQVSIVHCIIFL</sequence>
<evidence type="ECO:0000256" key="6">
    <source>
        <dbReference type="ARBA" id="ARBA00023157"/>
    </source>
</evidence>
<dbReference type="Gene3D" id="3.40.50.1240">
    <property type="entry name" value="Phosphoglycerate mutase-like"/>
    <property type="match status" value="2"/>
</dbReference>
<dbReference type="SUPFAM" id="SSF53254">
    <property type="entry name" value="Phosphoglycerate mutase-like"/>
    <property type="match status" value="2"/>
</dbReference>
<comment type="similarity">
    <text evidence="2">Belongs to the histidine acid phosphatase family.</text>
</comment>
<keyword evidence="6" id="KW-1015">Disulfide bond</keyword>
<evidence type="ECO:0000256" key="1">
    <source>
        <dbReference type="ARBA" id="ARBA00000032"/>
    </source>
</evidence>
<evidence type="ECO:0000313" key="9">
    <source>
        <dbReference type="EMBL" id="VDK19092.1"/>
    </source>
</evidence>